<dbReference type="PROSITE" id="PS50089">
    <property type="entry name" value="ZF_RING_2"/>
    <property type="match status" value="2"/>
</dbReference>
<keyword evidence="8" id="KW-1185">Reference proteome</keyword>
<evidence type="ECO:0000256" key="1">
    <source>
        <dbReference type="ARBA" id="ARBA00022723"/>
    </source>
</evidence>
<gene>
    <name evidence="7" type="ORF">CONCODRAFT_76951</name>
</gene>
<organism evidence="7 8">
    <name type="scientific">Conidiobolus coronatus (strain ATCC 28846 / CBS 209.66 / NRRL 28638)</name>
    <name type="common">Delacroixia coronata</name>
    <dbReference type="NCBI Taxonomy" id="796925"/>
    <lineage>
        <taxon>Eukaryota</taxon>
        <taxon>Fungi</taxon>
        <taxon>Fungi incertae sedis</taxon>
        <taxon>Zoopagomycota</taxon>
        <taxon>Entomophthoromycotina</taxon>
        <taxon>Entomophthoromycetes</taxon>
        <taxon>Entomophthorales</taxon>
        <taxon>Ancylistaceae</taxon>
        <taxon>Conidiobolus</taxon>
    </lineage>
</organism>
<dbReference type="SMART" id="SM00184">
    <property type="entry name" value="RING"/>
    <property type="match status" value="2"/>
</dbReference>
<dbReference type="Pfam" id="PF13639">
    <property type="entry name" value="zf-RING_2"/>
    <property type="match status" value="1"/>
</dbReference>
<keyword evidence="3" id="KW-0862">Zinc</keyword>
<protein>
    <recommendedName>
        <fullName evidence="6">RING-type domain-containing protein</fullName>
    </recommendedName>
</protein>
<feature type="compositionally biased region" description="Polar residues" evidence="5">
    <location>
        <begin position="113"/>
        <end position="122"/>
    </location>
</feature>
<dbReference type="InterPro" id="IPR011016">
    <property type="entry name" value="Znf_RING-CH"/>
</dbReference>
<dbReference type="GO" id="GO:0008270">
    <property type="term" value="F:zinc ion binding"/>
    <property type="evidence" value="ECO:0007669"/>
    <property type="project" value="UniProtKB-KW"/>
</dbReference>
<dbReference type="InterPro" id="IPR001841">
    <property type="entry name" value="Znf_RING"/>
</dbReference>
<accession>A0A137PGR9</accession>
<dbReference type="AlphaFoldDB" id="A0A137PGR9"/>
<dbReference type="GO" id="GO:0005737">
    <property type="term" value="C:cytoplasm"/>
    <property type="evidence" value="ECO:0007669"/>
    <property type="project" value="TreeGrafter"/>
</dbReference>
<feature type="region of interest" description="Disordered" evidence="5">
    <location>
        <begin position="113"/>
        <end position="134"/>
    </location>
</feature>
<feature type="compositionally biased region" description="Polar residues" evidence="5">
    <location>
        <begin position="1"/>
        <end position="33"/>
    </location>
</feature>
<dbReference type="EMBL" id="KQ964426">
    <property type="protein sequence ID" value="KXN74194.1"/>
    <property type="molecule type" value="Genomic_DNA"/>
</dbReference>
<dbReference type="STRING" id="796925.A0A137PGR9"/>
<dbReference type="OrthoDB" id="8062037at2759"/>
<dbReference type="PANTHER" id="PTHR15710">
    <property type="entry name" value="E3 UBIQUITIN-PROTEIN LIGASE PRAJA"/>
    <property type="match status" value="1"/>
</dbReference>
<feature type="compositionally biased region" description="Pro residues" evidence="5">
    <location>
        <begin position="53"/>
        <end position="67"/>
    </location>
</feature>
<feature type="region of interest" description="Disordered" evidence="5">
    <location>
        <begin position="1"/>
        <end position="80"/>
    </location>
</feature>
<evidence type="ECO:0000313" key="8">
    <source>
        <dbReference type="Proteomes" id="UP000070444"/>
    </source>
</evidence>
<dbReference type="PANTHER" id="PTHR15710:SF243">
    <property type="entry name" value="E3 UBIQUITIN-PROTEIN LIGASE PRAJA-2 ISOFORM X1"/>
    <property type="match status" value="1"/>
</dbReference>
<name>A0A137PGR9_CONC2</name>
<feature type="domain" description="RING-type" evidence="6">
    <location>
        <begin position="240"/>
        <end position="288"/>
    </location>
</feature>
<evidence type="ECO:0000259" key="6">
    <source>
        <dbReference type="PROSITE" id="PS50089"/>
    </source>
</evidence>
<sequence length="299" mass="33609">MNTQNFNSQNQNPRSPQGSQSIPRLFSNFTNFFTGRRRGSQSESPSASTSAPSPQPAPSTSASPPPNQNTGSSFEFLRNNPGQFMFNNGMTSEQLDDAYFDYMTRIAIQRSMQDQNPNQENPNAKKMPPSASENARENLPIIKPQNVPSDCKSCPVCFDDFEEATEDQIIRQMPCKHVFHEGCLFPWLKTTNSCPQCRYPLLTENSEYNETVLNEVKSRYKNSPQQFQSTKPCELLPMGLCYSPANTRMIKLLNCTHLFHAGCLKSSHLATGDKIDDFITQVKCPLCRKYSSISSSLLT</sequence>
<evidence type="ECO:0000256" key="3">
    <source>
        <dbReference type="ARBA" id="ARBA00022833"/>
    </source>
</evidence>
<feature type="domain" description="RING-type" evidence="6">
    <location>
        <begin position="154"/>
        <end position="198"/>
    </location>
</feature>
<dbReference type="Gene3D" id="3.30.40.10">
    <property type="entry name" value="Zinc/RING finger domain, C3HC4 (zinc finger)"/>
    <property type="match status" value="2"/>
</dbReference>
<dbReference type="Proteomes" id="UP000070444">
    <property type="component" value="Unassembled WGS sequence"/>
</dbReference>
<keyword evidence="2 4" id="KW-0863">Zinc-finger</keyword>
<dbReference type="SMART" id="SM00744">
    <property type="entry name" value="RINGv"/>
    <property type="match status" value="1"/>
</dbReference>
<evidence type="ECO:0000313" key="7">
    <source>
        <dbReference type="EMBL" id="KXN74194.1"/>
    </source>
</evidence>
<evidence type="ECO:0000256" key="5">
    <source>
        <dbReference type="SAM" id="MobiDB-lite"/>
    </source>
</evidence>
<keyword evidence="1" id="KW-0479">Metal-binding</keyword>
<dbReference type="InterPro" id="IPR013083">
    <property type="entry name" value="Znf_RING/FYVE/PHD"/>
</dbReference>
<evidence type="ECO:0000256" key="4">
    <source>
        <dbReference type="PROSITE-ProRule" id="PRU00175"/>
    </source>
</evidence>
<proteinExistence type="predicted"/>
<dbReference type="GO" id="GO:0016567">
    <property type="term" value="P:protein ubiquitination"/>
    <property type="evidence" value="ECO:0007669"/>
    <property type="project" value="TreeGrafter"/>
</dbReference>
<dbReference type="SUPFAM" id="SSF57850">
    <property type="entry name" value="RING/U-box"/>
    <property type="match status" value="2"/>
</dbReference>
<feature type="compositionally biased region" description="Low complexity" evidence="5">
    <location>
        <begin position="41"/>
        <end position="52"/>
    </location>
</feature>
<evidence type="ECO:0000256" key="2">
    <source>
        <dbReference type="ARBA" id="ARBA00022771"/>
    </source>
</evidence>
<dbReference type="GO" id="GO:0061630">
    <property type="term" value="F:ubiquitin protein ligase activity"/>
    <property type="evidence" value="ECO:0007669"/>
    <property type="project" value="TreeGrafter"/>
</dbReference>
<reference evidence="7 8" key="1">
    <citation type="journal article" date="2015" name="Genome Biol. Evol.">
        <title>Phylogenomic analyses indicate that early fungi evolved digesting cell walls of algal ancestors of land plants.</title>
        <authorList>
            <person name="Chang Y."/>
            <person name="Wang S."/>
            <person name="Sekimoto S."/>
            <person name="Aerts A.L."/>
            <person name="Choi C."/>
            <person name="Clum A."/>
            <person name="LaButti K.M."/>
            <person name="Lindquist E.A."/>
            <person name="Yee Ngan C."/>
            <person name="Ohm R.A."/>
            <person name="Salamov A.A."/>
            <person name="Grigoriev I.V."/>
            <person name="Spatafora J.W."/>
            <person name="Berbee M.L."/>
        </authorList>
    </citation>
    <scope>NUCLEOTIDE SEQUENCE [LARGE SCALE GENOMIC DNA]</scope>
    <source>
        <strain evidence="7 8">NRRL 28638</strain>
    </source>
</reference>